<evidence type="ECO:0000256" key="2">
    <source>
        <dbReference type="SAM" id="Phobius"/>
    </source>
</evidence>
<evidence type="ECO:0000313" key="4">
    <source>
        <dbReference type="EMBL" id="OYO13607.1"/>
    </source>
</evidence>
<keyword evidence="2" id="KW-1133">Transmembrane helix</keyword>
<gene>
    <name evidence="4" type="ORF">CGZ94_11635</name>
</gene>
<dbReference type="GO" id="GO:0015833">
    <property type="term" value="P:peptide transport"/>
    <property type="evidence" value="ECO:0007669"/>
    <property type="project" value="TreeGrafter"/>
</dbReference>
<name>A0A255GCJ5_9ACTN</name>
<dbReference type="Proteomes" id="UP000215896">
    <property type="component" value="Unassembled WGS sequence"/>
</dbReference>
<feature type="region of interest" description="Disordered" evidence="1">
    <location>
        <begin position="50"/>
        <end position="89"/>
    </location>
</feature>
<evidence type="ECO:0000259" key="3">
    <source>
        <dbReference type="Pfam" id="PF00496"/>
    </source>
</evidence>
<sequence length="654" mass="70070">MTTCPRCGAVKPAGVDVCIWCAAELGRNVRPGSAYAEGFSYSGPGLGPRWYPDGSTGPGVRPAGPNGEPPLPPPAPRRSSGTPPPPGRTGRKAWPWVLAAVLAVVVTLAVLFAFGVLRLPPRADPGPAPAPTAPTAPAGTPTPVADTAGADINPADPASLREGSTLRLAGVPMPADTLDPFDPEGYVVPSTRDFDLVRATFPVFVRFDPRGRPSWDPAYVTGAEVLSTEPTRIRLTLNPAAVWGDGTPLQAADVAAVWRRCSSADRCGVSHVWSGVADVRQGADPQIVEVDYRAADGEWQRPFAYVSAMPEAAMAADADWSKPAEAWQAGPYRVQEAALSGSRRNVTLVANDRWWGTPPRSTRILVTSDDDAGEVMATGRADVALFDSASGYQTARRGGGETRLAPSSVRRQLLQNPRIEPSVRRAVQLALDRPALTRMATSGLPEPVPLDNTVLLTNQPGYLAQSPARDLDAARRMLDEAGWVSQDNSIRRRGTDQLRLTMITTDSRAPFSAEMPVELRKQLLEIGIDVRVERIPFAETTKRLQTGDYDLFAHGWFDDQFPAATAQGLYGSTGYDKTAVADPSVATLLDRARATPDEATRAQLLNEADVLLQRDASIVPLYQEQQIVIAKPTVANYGAFGLGSVDWVRVGLRS</sequence>
<evidence type="ECO:0000313" key="5">
    <source>
        <dbReference type="Proteomes" id="UP000215896"/>
    </source>
</evidence>
<proteinExistence type="predicted"/>
<evidence type="ECO:0000256" key="1">
    <source>
        <dbReference type="SAM" id="MobiDB-lite"/>
    </source>
</evidence>
<feature type="compositionally biased region" description="Pro residues" evidence="1">
    <location>
        <begin position="125"/>
        <end position="134"/>
    </location>
</feature>
<keyword evidence="5" id="KW-1185">Reference proteome</keyword>
<protein>
    <recommendedName>
        <fullName evidence="3">Solute-binding protein family 5 domain-containing protein</fullName>
    </recommendedName>
</protein>
<comment type="caution">
    <text evidence="4">The sequence shown here is derived from an EMBL/GenBank/DDBJ whole genome shotgun (WGS) entry which is preliminary data.</text>
</comment>
<dbReference type="Pfam" id="PF00496">
    <property type="entry name" value="SBP_bac_5"/>
    <property type="match status" value="1"/>
</dbReference>
<organism evidence="4 5">
    <name type="scientific">Enemella evansiae</name>
    <dbReference type="NCBI Taxonomy" id="2016499"/>
    <lineage>
        <taxon>Bacteria</taxon>
        <taxon>Bacillati</taxon>
        <taxon>Actinomycetota</taxon>
        <taxon>Actinomycetes</taxon>
        <taxon>Propionibacteriales</taxon>
        <taxon>Propionibacteriaceae</taxon>
        <taxon>Enemella</taxon>
    </lineage>
</organism>
<dbReference type="Gene3D" id="3.10.105.10">
    <property type="entry name" value="Dipeptide-binding Protein, Domain 3"/>
    <property type="match status" value="1"/>
</dbReference>
<dbReference type="SUPFAM" id="SSF53850">
    <property type="entry name" value="Periplasmic binding protein-like II"/>
    <property type="match status" value="1"/>
</dbReference>
<dbReference type="AlphaFoldDB" id="A0A255GCJ5"/>
<reference evidence="4 5" key="1">
    <citation type="submission" date="2017-07" db="EMBL/GenBank/DDBJ databases">
        <title>Draft whole genome sequences of clinical Proprionibacteriaceae strains.</title>
        <authorList>
            <person name="Bernier A.-M."/>
            <person name="Bernard K."/>
            <person name="Domingo M.-C."/>
        </authorList>
    </citation>
    <scope>NUCLEOTIDE SEQUENCE [LARGE SCALE GENOMIC DNA]</scope>
    <source>
        <strain evidence="4 5">NML 030167</strain>
    </source>
</reference>
<dbReference type="InterPro" id="IPR039424">
    <property type="entry name" value="SBP_5"/>
</dbReference>
<dbReference type="GO" id="GO:1904680">
    <property type="term" value="F:peptide transmembrane transporter activity"/>
    <property type="evidence" value="ECO:0007669"/>
    <property type="project" value="TreeGrafter"/>
</dbReference>
<keyword evidence="2" id="KW-0472">Membrane</keyword>
<feature type="region of interest" description="Disordered" evidence="1">
    <location>
        <begin position="125"/>
        <end position="160"/>
    </location>
</feature>
<feature type="compositionally biased region" description="Low complexity" evidence="1">
    <location>
        <begin position="135"/>
        <end position="151"/>
    </location>
</feature>
<accession>A0A255GCJ5</accession>
<feature type="transmembrane region" description="Helical" evidence="2">
    <location>
        <begin position="96"/>
        <end position="117"/>
    </location>
</feature>
<dbReference type="Gene3D" id="3.40.190.10">
    <property type="entry name" value="Periplasmic binding protein-like II"/>
    <property type="match status" value="1"/>
</dbReference>
<dbReference type="EMBL" id="NMVO01000013">
    <property type="protein sequence ID" value="OYO13607.1"/>
    <property type="molecule type" value="Genomic_DNA"/>
</dbReference>
<dbReference type="InterPro" id="IPR000914">
    <property type="entry name" value="SBP_5_dom"/>
</dbReference>
<feature type="compositionally biased region" description="Pro residues" evidence="1">
    <location>
        <begin position="67"/>
        <end position="87"/>
    </location>
</feature>
<feature type="domain" description="Solute-binding protein family 5" evidence="3">
    <location>
        <begin position="225"/>
        <end position="572"/>
    </location>
</feature>
<keyword evidence="2" id="KW-0812">Transmembrane</keyword>
<dbReference type="PANTHER" id="PTHR30290">
    <property type="entry name" value="PERIPLASMIC BINDING COMPONENT OF ABC TRANSPORTER"/>
    <property type="match status" value="1"/>
</dbReference>
<dbReference type="PANTHER" id="PTHR30290:SF65">
    <property type="entry name" value="MONOACYL PHOSPHATIDYLINOSITOL TETRAMANNOSIDE-BINDING PROTEIN LPQW-RELATED"/>
    <property type="match status" value="1"/>
</dbReference>